<dbReference type="GO" id="GO:0044331">
    <property type="term" value="P:cell-cell adhesion mediated by cadherin"/>
    <property type="evidence" value="ECO:0007669"/>
    <property type="project" value="TreeGrafter"/>
</dbReference>
<keyword evidence="2" id="KW-0677">Repeat</keyword>
<dbReference type="Gene3D" id="2.60.40.60">
    <property type="entry name" value="Cadherins"/>
    <property type="match status" value="2"/>
</dbReference>
<dbReference type="PROSITE" id="PS50268">
    <property type="entry name" value="CADHERIN_2"/>
    <property type="match status" value="3"/>
</dbReference>
<evidence type="ECO:0000259" key="7">
    <source>
        <dbReference type="PROSITE" id="PS50268"/>
    </source>
</evidence>
<name>A0A9N7UPS8_PLEPL</name>
<dbReference type="SMART" id="SM00112">
    <property type="entry name" value="CA"/>
    <property type="match status" value="1"/>
</dbReference>
<evidence type="ECO:0000256" key="6">
    <source>
        <dbReference type="SAM" id="MobiDB-lite"/>
    </source>
</evidence>
<evidence type="ECO:0000313" key="9">
    <source>
        <dbReference type="Proteomes" id="UP001153269"/>
    </source>
</evidence>
<comment type="caution">
    <text evidence="8">The sequence shown here is derived from an EMBL/GenBank/DDBJ whole genome shotgun (WGS) entry which is preliminary data.</text>
</comment>
<dbReference type="InterPro" id="IPR002126">
    <property type="entry name" value="Cadherin-like_dom"/>
</dbReference>
<keyword evidence="4" id="KW-0472">Membrane</keyword>
<dbReference type="Pfam" id="PF00028">
    <property type="entry name" value="Cadherin"/>
    <property type="match status" value="1"/>
</dbReference>
<dbReference type="GO" id="GO:0007043">
    <property type="term" value="P:cell-cell junction assembly"/>
    <property type="evidence" value="ECO:0007669"/>
    <property type="project" value="TreeGrafter"/>
</dbReference>
<feature type="region of interest" description="Disordered" evidence="6">
    <location>
        <begin position="1"/>
        <end position="33"/>
    </location>
</feature>
<dbReference type="Proteomes" id="UP001153269">
    <property type="component" value="Unassembled WGS sequence"/>
</dbReference>
<dbReference type="GO" id="GO:0005912">
    <property type="term" value="C:adherens junction"/>
    <property type="evidence" value="ECO:0007669"/>
    <property type="project" value="TreeGrafter"/>
</dbReference>
<dbReference type="GO" id="GO:0005509">
    <property type="term" value="F:calcium ion binding"/>
    <property type="evidence" value="ECO:0007669"/>
    <property type="project" value="UniProtKB-UniRule"/>
</dbReference>
<feature type="compositionally biased region" description="Basic and acidic residues" evidence="6">
    <location>
        <begin position="15"/>
        <end position="26"/>
    </location>
</feature>
<dbReference type="GO" id="GO:0000902">
    <property type="term" value="P:cell morphogenesis"/>
    <property type="evidence" value="ECO:0007669"/>
    <property type="project" value="TreeGrafter"/>
</dbReference>
<dbReference type="CDD" id="cd11304">
    <property type="entry name" value="Cadherin_repeat"/>
    <property type="match status" value="2"/>
</dbReference>
<feature type="domain" description="Cadherin" evidence="7">
    <location>
        <begin position="195"/>
        <end position="259"/>
    </location>
</feature>
<evidence type="ECO:0000313" key="8">
    <source>
        <dbReference type="EMBL" id="CAB1433993.1"/>
    </source>
</evidence>
<dbReference type="AlphaFoldDB" id="A0A9N7UPS8"/>
<dbReference type="PANTHER" id="PTHR24027">
    <property type="entry name" value="CADHERIN-23"/>
    <property type="match status" value="1"/>
</dbReference>
<dbReference type="InterPro" id="IPR039808">
    <property type="entry name" value="Cadherin"/>
</dbReference>
<dbReference type="FunFam" id="2.60.40.60:FF:000017">
    <property type="entry name" value="Cadherin 24"/>
    <property type="match status" value="1"/>
</dbReference>
<comment type="subcellular location">
    <subcellularLocation>
        <location evidence="1">Membrane</location>
    </subcellularLocation>
</comment>
<gene>
    <name evidence="8" type="ORF">PLEPLA_LOCUS22085</name>
</gene>
<dbReference type="GO" id="GO:0016477">
    <property type="term" value="P:cell migration"/>
    <property type="evidence" value="ECO:0007669"/>
    <property type="project" value="TreeGrafter"/>
</dbReference>
<reference evidence="8" key="1">
    <citation type="submission" date="2020-03" db="EMBL/GenBank/DDBJ databases">
        <authorList>
            <person name="Weist P."/>
        </authorList>
    </citation>
    <scope>NUCLEOTIDE SEQUENCE</scope>
</reference>
<evidence type="ECO:0000256" key="2">
    <source>
        <dbReference type="ARBA" id="ARBA00022737"/>
    </source>
</evidence>
<keyword evidence="9" id="KW-1185">Reference proteome</keyword>
<evidence type="ECO:0000256" key="1">
    <source>
        <dbReference type="ARBA" id="ARBA00004370"/>
    </source>
</evidence>
<dbReference type="EMBL" id="CADEAL010001617">
    <property type="protein sequence ID" value="CAB1433993.1"/>
    <property type="molecule type" value="Genomic_DNA"/>
</dbReference>
<dbReference type="GO" id="GO:0008013">
    <property type="term" value="F:beta-catenin binding"/>
    <property type="evidence" value="ECO:0007669"/>
    <property type="project" value="TreeGrafter"/>
</dbReference>
<keyword evidence="3 5" id="KW-0106">Calcium</keyword>
<evidence type="ECO:0000256" key="4">
    <source>
        <dbReference type="ARBA" id="ARBA00023136"/>
    </source>
</evidence>
<sequence>MKTRKSVDDDVLMGGREEEHTVKPPKGEGLGGDMRGGSWAVDYESRSSYSFSVEVLNPIVDPRFLRRGPFKDRASIRVAVLDADEPPKFSRSRYHMDVSENCPPACTVGRVSAVDPDTGLTNNIRFSIDPQSDPEALFRITPDTGLITTATELDREREHWHNITVIATQRDNPSQVSRVLVAVETLDLNDNAPELDRQYTTAMCDSSSIGQVVQVLRAIDRDEGGNDSTVYFSIPPESSTALNFSVRDSGGTVTCNSPIHPLWWAADDLSALAGLPLVTSPLIVPKLYKSLRSELALLDQGSGG</sequence>
<dbReference type="PRINTS" id="PR00205">
    <property type="entry name" value="CADHERIN"/>
</dbReference>
<protein>
    <recommendedName>
        <fullName evidence="7">Cadherin domain-containing protein</fullName>
    </recommendedName>
</protein>
<accession>A0A9N7UPS8</accession>
<organism evidence="8 9">
    <name type="scientific">Pleuronectes platessa</name>
    <name type="common">European plaice</name>
    <dbReference type="NCBI Taxonomy" id="8262"/>
    <lineage>
        <taxon>Eukaryota</taxon>
        <taxon>Metazoa</taxon>
        <taxon>Chordata</taxon>
        <taxon>Craniata</taxon>
        <taxon>Vertebrata</taxon>
        <taxon>Euteleostomi</taxon>
        <taxon>Actinopterygii</taxon>
        <taxon>Neopterygii</taxon>
        <taxon>Teleostei</taxon>
        <taxon>Neoteleostei</taxon>
        <taxon>Acanthomorphata</taxon>
        <taxon>Carangaria</taxon>
        <taxon>Pleuronectiformes</taxon>
        <taxon>Pleuronectoidei</taxon>
        <taxon>Pleuronectidae</taxon>
        <taxon>Pleuronectes</taxon>
    </lineage>
</organism>
<feature type="domain" description="Cadherin" evidence="7">
    <location>
        <begin position="41"/>
        <end position="89"/>
    </location>
</feature>
<dbReference type="GO" id="GO:0045296">
    <property type="term" value="F:cadherin binding"/>
    <property type="evidence" value="ECO:0007669"/>
    <property type="project" value="TreeGrafter"/>
</dbReference>
<evidence type="ECO:0000256" key="5">
    <source>
        <dbReference type="PROSITE-ProRule" id="PRU00043"/>
    </source>
</evidence>
<feature type="domain" description="Cadherin" evidence="7">
    <location>
        <begin position="90"/>
        <end position="195"/>
    </location>
</feature>
<dbReference type="GO" id="GO:0034332">
    <property type="term" value="P:adherens junction organization"/>
    <property type="evidence" value="ECO:0007669"/>
    <property type="project" value="TreeGrafter"/>
</dbReference>
<dbReference type="GO" id="GO:0016339">
    <property type="term" value="P:calcium-dependent cell-cell adhesion via plasma membrane cell adhesion molecules"/>
    <property type="evidence" value="ECO:0007669"/>
    <property type="project" value="TreeGrafter"/>
</dbReference>
<dbReference type="PANTHER" id="PTHR24027:SF272">
    <property type="entry name" value="CADHERIN-24"/>
    <property type="match status" value="1"/>
</dbReference>
<dbReference type="SUPFAM" id="SSF49313">
    <property type="entry name" value="Cadherin-like"/>
    <property type="match status" value="2"/>
</dbReference>
<dbReference type="InterPro" id="IPR015919">
    <property type="entry name" value="Cadherin-like_sf"/>
</dbReference>
<dbReference type="GO" id="GO:0007156">
    <property type="term" value="P:homophilic cell adhesion via plasma membrane adhesion molecules"/>
    <property type="evidence" value="ECO:0007669"/>
    <property type="project" value="InterPro"/>
</dbReference>
<proteinExistence type="predicted"/>
<evidence type="ECO:0000256" key="3">
    <source>
        <dbReference type="ARBA" id="ARBA00022837"/>
    </source>
</evidence>
<dbReference type="GO" id="GO:0016342">
    <property type="term" value="C:catenin complex"/>
    <property type="evidence" value="ECO:0007669"/>
    <property type="project" value="TreeGrafter"/>
</dbReference>